<gene>
    <name evidence="1" type="ORF">ACFOUO_00395</name>
</gene>
<proteinExistence type="predicted"/>
<evidence type="ECO:0000313" key="1">
    <source>
        <dbReference type="EMBL" id="MFC4075283.1"/>
    </source>
</evidence>
<dbReference type="RefSeq" id="WP_380701053.1">
    <property type="nucleotide sequence ID" value="NZ_JBHSAP010000003.1"/>
</dbReference>
<dbReference type="Proteomes" id="UP001595843">
    <property type="component" value="Unassembled WGS sequence"/>
</dbReference>
<protein>
    <submittedName>
        <fullName evidence="1">Uncharacterized protein</fullName>
    </submittedName>
</protein>
<keyword evidence="2" id="KW-1185">Reference proteome</keyword>
<dbReference type="EMBL" id="JBHSAP010000003">
    <property type="protein sequence ID" value="MFC4075283.1"/>
    <property type="molecule type" value="Genomic_DNA"/>
</dbReference>
<sequence>MGQKKQQGVRSLLFFVATKLAAWKWKKKGKKIEVRGLQNRREEDIMVMGVSTRYQ</sequence>
<accession>A0ABV8J8R1</accession>
<comment type="caution">
    <text evidence="1">The sequence shown here is derived from an EMBL/GenBank/DDBJ whole genome shotgun (WGS) entry which is preliminary data.</text>
</comment>
<evidence type="ECO:0000313" key="2">
    <source>
        <dbReference type="Proteomes" id="UP001595843"/>
    </source>
</evidence>
<organism evidence="1 2">
    <name type="scientific">Salinithrix halophila</name>
    <dbReference type="NCBI Taxonomy" id="1485204"/>
    <lineage>
        <taxon>Bacteria</taxon>
        <taxon>Bacillati</taxon>
        <taxon>Bacillota</taxon>
        <taxon>Bacilli</taxon>
        <taxon>Bacillales</taxon>
        <taxon>Thermoactinomycetaceae</taxon>
        <taxon>Salinithrix</taxon>
    </lineage>
</organism>
<reference evidence="2" key="1">
    <citation type="journal article" date="2019" name="Int. J. Syst. Evol. Microbiol.">
        <title>The Global Catalogue of Microorganisms (GCM) 10K type strain sequencing project: providing services to taxonomists for standard genome sequencing and annotation.</title>
        <authorList>
            <consortium name="The Broad Institute Genomics Platform"/>
            <consortium name="The Broad Institute Genome Sequencing Center for Infectious Disease"/>
            <person name="Wu L."/>
            <person name="Ma J."/>
        </authorList>
    </citation>
    <scope>NUCLEOTIDE SEQUENCE [LARGE SCALE GENOMIC DNA]</scope>
    <source>
        <strain evidence="2">IBRC-M 10813</strain>
    </source>
</reference>
<name>A0ABV8J8R1_9BACL</name>